<dbReference type="RefSeq" id="XP_033462721.1">
    <property type="nucleotide sequence ID" value="XM_033599326.1"/>
</dbReference>
<evidence type="ECO:0000313" key="4">
    <source>
        <dbReference type="RefSeq" id="XP_033462721.1"/>
    </source>
</evidence>
<proteinExistence type="predicted"/>
<sequence>MMRWRRHVSRYVSRGITSALVESARRESISAHKGRSTLYRFSWRSAWLVFYTIVPLSWSFVPVDYGKPSRESSSLLSPNSSCLRRKPPTQDLVDLFTPSH</sequence>
<feature type="compositionally biased region" description="Low complexity" evidence="1">
    <location>
        <begin position="71"/>
        <end position="82"/>
    </location>
</feature>
<protein>
    <submittedName>
        <fullName evidence="4">Uncharacterized protein</fullName>
    </submittedName>
</protein>
<dbReference type="Proteomes" id="UP000504637">
    <property type="component" value="Unplaced"/>
</dbReference>
<feature type="region of interest" description="Disordered" evidence="1">
    <location>
        <begin position="67"/>
        <end position="87"/>
    </location>
</feature>
<keyword evidence="3" id="KW-1185">Reference proteome</keyword>
<gene>
    <name evidence="4" type="ORF">K489DRAFT_165075</name>
</gene>
<feature type="transmembrane region" description="Helical" evidence="2">
    <location>
        <begin position="41"/>
        <end position="61"/>
    </location>
</feature>
<name>A0A6J3MCD7_9PEZI</name>
<evidence type="ECO:0000313" key="3">
    <source>
        <dbReference type="Proteomes" id="UP000504637"/>
    </source>
</evidence>
<reference evidence="4" key="3">
    <citation type="submission" date="2025-08" db="UniProtKB">
        <authorList>
            <consortium name="RefSeq"/>
        </authorList>
    </citation>
    <scope>IDENTIFICATION</scope>
    <source>
        <strain evidence="4">CBS 342.82</strain>
    </source>
</reference>
<evidence type="ECO:0000256" key="2">
    <source>
        <dbReference type="SAM" id="Phobius"/>
    </source>
</evidence>
<organism evidence="4">
    <name type="scientific">Dissoconium aciculare CBS 342.82</name>
    <dbReference type="NCBI Taxonomy" id="1314786"/>
    <lineage>
        <taxon>Eukaryota</taxon>
        <taxon>Fungi</taxon>
        <taxon>Dikarya</taxon>
        <taxon>Ascomycota</taxon>
        <taxon>Pezizomycotina</taxon>
        <taxon>Dothideomycetes</taxon>
        <taxon>Dothideomycetidae</taxon>
        <taxon>Mycosphaerellales</taxon>
        <taxon>Dissoconiaceae</taxon>
        <taxon>Dissoconium</taxon>
    </lineage>
</organism>
<dbReference type="GeneID" id="54357125"/>
<accession>A0A6J3MCD7</accession>
<dbReference type="AlphaFoldDB" id="A0A6J3MCD7"/>
<evidence type="ECO:0000256" key="1">
    <source>
        <dbReference type="SAM" id="MobiDB-lite"/>
    </source>
</evidence>
<reference evidence="4" key="2">
    <citation type="submission" date="2020-04" db="EMBL/GenBank/DDBJ databases">
        <authorList>
            <consortium name="NCBI Genome Project"/>
        </authorList>
    </citation>
    <scope>NUCLEOTIDE SEQUENCE</scope>
    <source>
        <strain evidence="4">CBS 342.82</strain>
    </source>
</reference>
<keyword evidence="2" id="KW-0472">Membrane</keyword>
<keyword evidence="2" id="KW-1133">Transmembrane helix</keyword>
<keyword evidence="2" id="KW-0812">Transmembrane</keyword>
<reference evidence="4" key="1">
    <citation type="submission" date="2020-01" db="EMBL/GenBank/DDBJ databases">
        <authorList>
            <consortium name="DOE Joint Genome Institute"/>
            <person name="Haridas S."/>
            <person name="Albert R."/>
            <person name="Binder M."/>
            <person name="Bloem J."/>
            <person name="Labutti K."/>
            <person name="Salamov A."/>
            <person name="Andreopoulos B."/>
            <person name="Baker S.E."/>
            <person name="Barry K."/>
            <person name="Bills G."/>
            <person name="Bluhm B.H."/>
            <person name="Cannon C."/>
            <person name="Castanera R."/>
            <person name="Culley D.E."/>
            <person name="Daum C."/>
            <person name="Ezra D."/>
            <person name="Gonzalez J.B."/>
            <person name="Henrissat B."/>
            <person name="Kuo A."/>
            <person name="Liang C."/>
            <person name="Lipzen A."/>
            <person name="Lutzoni F."/>
            <person name="Magnuson J."/>
            <person name="Mondo S."/>
            <person name="Nolan M."/>
            <person name="Ohm R."/>
            <person name="Pangilinan J."/>
            <person name="Park H.-J."/>
            <person name="Ramirez L."/>
            <person name="Alfaro M."/>
            <person name="Sun H."/>
            <person name="Tritt A."/>
            <person name="Yoshinaga Y."/>
            <person name="Zwiers L.-H."/>
            <person name="Turgeon B.G."/>
            <person name="Goodwin S.B."/>
            <person name="Spatafora J.W."/>
            <person name="Crous P.W."/>
            <person name="Grigoriev I.V."/>
        </authorList>
    </citation>
    <scope>NUCLEOTIDE SEQUENCE</scope>
    <source>
        <strain evidence="4">CBS 342.82</strain>
    </source>
</reference>